<reference evidence="1" key="1">
    <citation type="journal article" date="2023" name="Mol. Phylogenet. Evol.">
        <title>Genome-scale phylogeny and comparative genomics of the fungal order Sordariales.</title>
        <authorList>
            <person name="Hensen N."/>
            <person name="Bonometti L."/>
            <person name="Westerberg I."/>
            <person name="Brannstrom I.O."/>
            <person name="Guillou S."/>
            <person name="Cros-Aarteil S."/>
            <person name="Calhoun S."/>
            <person name="Haridas S."/>
            <person name="Kuo A."/>
            <person name="Mondo S."/>
            <person name="Pangilinan J."/>
            <person name="Riley R."/>
            <person name="LaButti K."/>
            <person name="Andreopoulos B."/>
            <person name="Lipzen A."/>
            <person name="Chen C."/>
            <person name="Yan M."/>
            <person name="Daum C."/>
            <person name="Ng V."/>
            <person name="Clum A."/>
            <person name="Steindorff A."/>
            <person name="Ohm R.A."/>
            <person name="Martin F."/>
            <person name="Silar P."/>
            <person name="Natvig D.O."/>
            <person name="Lalanne C."/>
            <person name="Gautier V."/>
            <person name="Ament-Velasquez S.L."/>
            <person name="Kruys A."/>
            <person name="Hutchinson M.I."/>
            <person name="Powell A.J."/>
            <person name="Barry K."/>
            <person name="Miller A.N."/>
            <person name="Grigoriev I.V."/>
            <person name="Debuchy R."/>
            <person name="Gladieux P."/>
            <person name="Hiltunen Thoren M."/>
            <person name="Johannesson H."/>
        </authorList>
    </citation>
    <scope>NUCLEOTIDE SEQUENCE</scope>
    <source>
        <strain evidence="1">CBS 955.72</strain>
    </source>
</reference>
<name>A0AAJ0MAF5_9PEZI</name>
<gene>
    <name evidence="1" type="ORF">B0T25DRAFT_592418</name>
</gene>
<keyword evidence="2" id="KW-1185">Reference proteome</keyword>
<dbReference type="AlphaFoldDB" id="A0AAJ0MAF5"/>
<evidence type="ECO:0000313" key="1">
    <source>
        <dbReference type="EMBL" id="KAK3346115.1"/>
    </source>
</evidence>
<dbReference type="EMBL" id="JAUIQD010000006">
    <property type="protein sequence ID" value="KAK3346115.1"/>
    <property type="molecule type" value="Genomic_DNA"/>
</dbReference>
<sequence length="203" mass="23018">MPALSSSVTRSGFSDRNFADLNEMLVAFWGAEKSVAWRRIFEDAGITKSAKNGISINRQICFWFDNARFALKPLRETPEGIVDVLLQAGIADQKWGDILAHRESGARIRTGQTFLFPRHDEMQWNLLRVAAICGAAGVTDDYYQFEDPDGRYIRGNDETVAARQRAFIAGRPKRQRKSLRYLGWPQKEKKSNVKGLDPIPVDK</sequence>
<proteinExistence type="predicted"/>
<organism evidence="1 2">
    <name type="scientific">Lasiosphaeria hispida</name>
    <dbReference type="NCBI Taxonomy" id="260671"/>
    <lineage>
        <taxon>Eukaryota</taxon>
        <taxon>Fungi</taxon>
        <taxon>Dikarya</taxon>
        <taxon>Ascomycota</taxon>
        <taxon>Pezizomycotina</taxon>
        <taxon>Sordariomycetes</taxon>
        <taxon>Sordariomycetidae</taxon>
        <taxon>Sordariales</taxon>
        <taxon>Lasiosphaeriaceae</taxon>
        <taxon>Lasiosphaeria</taxon>
    </lineage>
</organism>
<reference evidence="1" key="2">
    <citation type="submission" date="2023-06" db="EMBL/GenBank/DDBJ databases">
        <authorList>
            <consortium name="Lawrence Berkeley National Laboratory"/>
            <person name="Haridas S."/>
            <person name="Hensen N."/>
            <person name="Bonometti L."/>
            <person name="Westerberg I."/>
            <person name="Brannstrom I.O."/>
            <person name="Guillou S."/>
            <person name="Cros-Aarteil S."/>
            <person name="Calhoun S."/>
            <person name="Kuo A."/>
            <person name="Mondo S."/>
            <person name="Pangilinan J."/>
            <person name="Riley R."/>
            <person name="Labutti K."/>
            <person name="Andreopoulos B."/>
            <person name="Lipzen A."/>
            <person name="Chen C."/>
            <person name="Yanf M."/>
            <person name="Daum C."/>
            <person name="Ng V."/>
            <person name="Clum A."/>
            <person name="Steindorff A."/>
            <person name="Ohm R."/>
            <person name="Martin F."/>
            <person name="Silar P."/>
            <person name="Natvig D."/>
            <person name="Lalanne C."/>
            <person name="Gautier V."/>
            <person name="Ament-Velasquez S.L."/>
            <person name="Kruys A."/>
            <person name="Hutchinson M.I."/>
            <person name="Powell A.J."/>
            <person name="Barry K."/>
            <person name="Miller A.N."/>
            <person name="Grigoriev I.V."/>
            <person name="Debuchy R."/>
            <person name="Gladieux P."/>
            <person name="Thoren M.H."/>
            <person name="Johannesson H."/>
        </authorList>
    </citation>
    <scope>NUCLEOTIDE SEQUENCE</scope>
    <source>
        <strain evidence="1">CBS 955.72</strain>
    </source>
</reference>
<comment type="caution">
    <text evidence="1">The sequence shown here is derived from an EMBL/GenBank/DDBJ whole genome shotgun (WGS) entry which is preliminary data.</text>
</comment>
<accession>A0AAJ0MAF5</accession>
<protein>
    <submittedName>
        <fullName evidence="1">Uncharacterized protein</fullName>
    </submittedName>
</protein>
<dbReference type="Proteomes" id="UP001275084">
    <property type="component" value="Unassembled WGS sequence"/>
</dbReference>
<evidence type="ECO:0000313" key="2">
    <source>
        <dbReference type="Proteomes" id="UP001275084"/>
    </source>
</evidence>